<comment type="caution">
    <text evidence="1">The sequence shown here is derived from an EMBL/GenBank/DDBJ whole genome shotgun (WGS) entry which is preliminary data.</text>
</comment>
<evidence type="ECO:0000313" key="1">
    <source>
        <dbReference type="EMBL" id="GFU03986.1"/>
    </source>
</evidence>
<gene>
    <name evidence="1" type="ORF">NPIL_580281</name>
</gene>
<protein>
    <submittedName>
        <fullName evidence="1">Uncharacterized protein</fullName>
    </submittedName>
</protein>
<reference evidence="1" key="1">
    <citation type="submission" date="2020-08" db="EMBL/GenBank/DDBJ databases">
        <title>Multicomponent nature underlies the extraordinary mechanical properties of spider dragline silk.</title>
        <authorList>
            <person name="Kono N."/>
            <person name="Nakamura H."/>
            <person name="Mori M."/>
            <person name="Yoshida Y."/>
            <person name="Ohtoshi R."/>
            <person name="Malay A.D."/>
            <person name="Moran D.A.P."/>
            <person name="Tomita M."/>
            <person name="Numata K."/>
            <person name="Arakawa K."/>
        </authorList>
    </citation>
    <scope>NUCLEOTIDE SEQUENCE</scope>
</reference>
<sequence>MSKKTLDNATERTITKYFHKVRFVNEKRNKKSDNLEETVPEFSTIERRYSVISYEDYVQRGLRSGEKIDCDVIAQAVEKTKLRMKYVDNEKNR</sequence>
<dbReference type="AlphaFoldDB" id="A0A8X6UCP4"/>
<accession>A0A8X6UCP4</accession>
<dbReference type="Proteomes" id="UP000887013">
    <property type="component" value="Unassembled WGS sequence"/>
</dbReference>
<organism evidence="1 2">
    <name type="scientific">Nephila pilipes</name>
    <name type="common">Giant wood spider</name>
    <name type="synonym">Nephila maculata</name>
    <dbReference type="NCBI Taxonomy" id="299642"/>
    <lineage>
        <taxon>Eukaryota</taxon>
        <taxon>Metazoa</taxon>
        <taxon>Ecdysozoa</taxon>
        <taxon>Arthropoda</taxon>
        <taxon>Chelicerata</taxon>
        <taxon>Arachnida</taxon>
        <taxon>Araneae</taxon>
        <taxon>Araneomorphae</taxon>
        <taxon>Entelegynae</taxon>
        <taxon>Araneoidea</taxon>
        <taxon>Nephilidae</taxon>
        <taxon>Nephila</taxon>
    </lineage>
</organism>
<keyword evidence="2" id="KW-1185">Reference proteome</keyword>
<proteinExistence type="predicted"/>
<evidence type="ECO:0000313" key="2">
    <source>
        <dbReference type="Proteomes" id="UP000887013"/>
    </source>
</evidence>
<dbReference type="EMBL" id="BMAW01076953">
    <property type="protein sequence ID" value="GFU03986.1"/>
    <property type="molecule type" value="Genomic_DNA"/>
</dbReference>
<name>A0A8X6UCP4_NEPPI</name>